<dbReference type="SUPFAM" id="SSF51445">
    <property type="entry name" value="(Trans)glycosidases"/>
    <property type="match status" value="1"/>
</dbReference>
<protein>
    <submittedName>
        <fullName evidence="2">Glycoside hydrolase family 5 protein</fullName>
    </submittedName>
</protein>
<dbReference type="OrthoDB" id="428177at2759"/>
<evidence type="ECO:0000313" key="2">
    <source>
        <dbReference type="EMBL" id="OCK83064.1"/>
    </source>
</evidence>
<name>A0A8E2EFW6_9PEZI</name>
<proteinExistence type="predicted"/>
<dbReference type="GO" id="GO:0016985">
    <property type="term" value="F:mannan endo-1,4-beta-mannosidase activity"/>
    <property type="evidence" value="ECO:0007669"/>
    <property type="project" value="UniProtKB-EC"/>
</dbReference>
<accession>A0A8E2EFW6</accession>
<evidence type="ECO:0000256" key="1">
    <source>
        <dbReference type="SAM" id="SignalP"/>
    </source>
</evidence>
<dbReference type="Gene3D" id="3.20.20.80">
    <property type="entry name" value="Glycosidases"/>
    <property type="match status" value="1"/>
</dbReference>
<feature type="signal peptide" evidence="1">
    <location>
        <begin position="1"/>
        <end position="15"/>
    </location>
</feature>
<dbReference type="InterPro" id="IPR017853">
    <property type="entry name" value="GH"/>
</dbReference>
<dbReference type="EMBL" id="KV744870">
    <property type="protein sequence ID" value="OCK83064.1"/>
    <property type="molecule type" value="Genomic_DNA"/>
</dbReference>
<reference evidence="2 3" key="1">
    <citation type="journal article" date="2016" name="Nat. Commun.">
        <title>Ectomycorrhizal ecology is imprinted in the genome of the dominant symbiotic fungus Cenococcum geophilum.</title>
        <authorList>
            <consortium name="DOE Joint Genome Institute"/>
            <person name="Peter M."/>
            <person name="Kohler A."/>
            <person name="Ohm R.A."/>
            <person name="Kuo A."/>
            <person name="Krutzmann J."/>
            <person name="Morin E."/>
            <person name="Arend M."/>
            <person name="Barry K.W."/>
            <person name="Binder M."/>
            <person name="Choi C."/>
            <person name="Clum A."/>
            <person name="Copeland A."/>
            <person name="Grisel N."/>
            <person name="Haridas S."/>
            <person name="Kipfer T."/>
            <person name="LaButti K."/>
            <person name="Lindquist E."/>
            <person name="Lipzen A."/>
            <person name="Maire R."/>
            <person name="Meier B."/>
            <person name="Mihaltcheva S."/>
            <person name="Molinier V."/>
            <person name="Murat C."/>
            <person name="Poggeler S."/>
            <person name="Quandt C.A."/>
            <person name="Sperisen C."/>
            <person name="Tritt A."/>
            <person name="Tisserant E."/>
            <person name="Crous P.W."/>
            <person name="Henrissat B."/>
            <person name="Nehls U."/>
            <person name="Egli S."/>
            <person name="Spatafora J.W."/>
            <person name="Grigoriev I.V."/>
            <person name="Martin F.M."/>
        </authorList>
    </citation>
    <scope>NUCLEOTIDE SEQUENCE [LARGE SCALE GENOMIC DNA]</scope>
    <source>
        <strain evidence="2 3">CBS 459.81</strain>
    </source>
</reference>
<dbReference type="Proteomes" id="UP000250266">
    <property type="component" value="Unassembled WGS sequence"/>
</dbReference>
<gene>
    <name evidence="2" type="ORF">K432DRAFT_414913</name>
</gene>
<keyword evidence="2" id="KW-0378">Hydrolase</keyword>
<dbReference type="GO" id="GO:0005576">
    <property type="term" value="C:extracellular region"/>
    <property type="evidence" value="ECO:0007669"/>
    <property type="project" value="UniProtKB-SubCell"/>
</dbReference>
<keyword evidence="3" id="KW-1185">Reference proteome</keyword>
<dbReference type="InterPro" id="IPR045053">
    <property type="entry name" value="MAN-like"/>
</dbReference>
<organism evidence="2 3">
    <name type="scientific">Lepidopterella palustris CBS 459.81</name>
    <dbReference type="NCBI Taxonomy" id="1314670"/>
    <lineage>
        <taxon>Eukaryota</taxon>
        <taxon>Fungi</taxon>
        <taxon>Dikarya</taxon>
        <taxon>Ascomycota</taxon>
        <taxon>Pezizomycotina</taxon>
        <taxon>Dothideomycetes</taxon>
        <taxon>Pleosporomycetidae</taxon>
        <taxon>Mytilinidiales</taxon>
        <taxon>Argynnaceae</taxon>
        <taxon>Lepidopterella</taxon>
    </lineage>
</organism>
<dbReference type="AlphaFoldDB" id="A0A8E2EFW6"/>
<sequence>MKLLALLMAFAIIDSYKEPIQVALERSSYVTRSGTEPLRSGKRFTMSGANVYWIGLNENRYPTKGRITQIMNTMRMLGAHVIQGHTLGESVVMPELGNVNEQVFGSIDLYRCVKFVFPRWRGINSTSTGTIDTKVQEFNRNPQVVTDFKNSFKVLLTHVNLYTGLTYNQNPTVFVHETGNELGVPNFPRHVSLTTCTFGARHRRSLWSQPDSSKYPYHRYFSNHFYPPNNMKLANGIAMVESANKRFALGELFGAIKSQQAKSKPVSTQERTVLCPNI</sequence>
<keyword evidence="1" id="KW-0732">Signal</keyword>
<dbReference type="PANTHER" id="PTHR31451">
    <property type="match status" value="1"/>
</dbReference>
<feature type="chain" id="PRO_5034406723" evidence="1">
    <location>
        <begin position="16"/>
        <end position="278"/>
    </location>
</feature>
<evidence type="ECO:0000313" key="3">
    <source>
        <dbReference type="Proteomes" id="UP000250266"/>
    </source>
</evidence>
<dbReference type="PANTHER" id="PTHR31451:SF39">
    <property type="entry name" value="MANNAN ENDO-1,4-BETA-MANNOSIDASE 1"/>
    <property type="match status" value="1"/>
</dbReference>